<protein>
    <submittedName>
        <fullName evidence="1">Uncharacterized protein</fullName>
    </submittedName>
</protein>
<reference evidence="1" key="1">
    <citation type="submission" date="2024-09" db="EMBL/GenBank/DDBJ databases">
        <title>The complete genome of Klebsiella pneumoniae phage phi1_175008.</title>
        <authorList>
            <person name="Li J."/>
            <person name="Feng Y."/>
            <person name="Zong Z."/>
        </authorList>
    </citation>
    <scope>NUCLEOTIDE SEQUENCE</scope>
</reference>
<name>A0ACD5FRW3_9CAUD</name>
<dbReference type="Proteomes" id="UP001365931">
    <property type="component" value="Segment"/>
</dbReference>
<proteinExistence type="predicted"/>
<accession>A0ACD5FRW3</accession>
<organism evidence="1 2">
    <name type="scientific">Klebsiella phage phi1_175008</name>
    <dbReference type="NCBI Taxonomy" id="3127744"/>
    <lineage>
        <taxon>Viruses</taxon>
        <taxon>Duplodnaviria</taxon>
        <taxon>Heunggongvirae</taxon>
        <taxon>Uroviricota</taxon>
        <taxon>Caudoviricetes</taxon>
        <taxon>Stephanstirmvirinae</taxon>
    </lineage>
</organism>
<dbReference type="EMBL" id="PQ360875">
    <property type="protein sequence ID" value="XKX17678.1"/>
    <property type="molecule type" value="Genomic_DNA"/>
</dbReference>
<sequence length="33" mass="4108">MECKENKMKHRSTYLTKRYSLDHKLGYYGRNKK</sequence>
<gene>
    <name evidence="1" type="ORF">MVUOKPPV_CDS0281</name>
</gene>
<evidence type="ECO:0000313" key="1">
    <source>
        <dbReference type="EMBL" id="XKX17678.1"/>
    </source>
</evidence>
<evidence type="ECO:0000313" key="2">
    <source>
        <dbReference type="Proteomes" id="UP001365931"/>
    </source>
</evidence>